<proteinExistence type="predicted"/>
<dbReference type="Pfam" id="PF15474">
    <property type="entry name" value="MU117"/>
    <property type="match status" value="1"/>
</dbReference>
<dbReference type="EMBL" id="CAWUHC010000147">
    <property type="protein sequence ID" value="CAK7235811.1"/>
    <property type="molecule type" value="Genomic_DNA"/>
</dbReference>
<name>A0ABP0CV83_9PEZI</name>
<dbReference type="Proteomes" id="UP001642406">
    <property type="component" value="Unassembled WGS sequence"/>
</dbReference>
<reference evidence="2 3" key="1">
    <citation type="submission" date="2024-01" db="EMBL/GenBank/DDBJ databases">
        <authorList>
            <person name="Allen C."/>
            <person name="Tagirdzhanova G."/>
        </authorList>
    </citation>
    <scope>NUCLEOTIDE SEQUENCE [LARGE SCALE GENOMIC DNA]</scope>
</reference>
<gene>
    <name evidence="2" type="ORF">SBRCBS47491_009421</name>
</gene>
<feature type="compositionally biased region" description="Low complexity" evidence="1">
    <location>
        <begin position="19"/>
        <end position="34"/>
    </location>
</feature>
<comment type="caution">
    <text evidence="2">The sequence shown here is derived from an EMBL/GenBank/DDBJ whole genome shotgun (WGS) entry which is preliminary data.</text>
</comment>
<keyword evidence="3" id="KW-1185">Reference proteome</keyword>
<organism evidence="2 3">
    <name type="scientific">Sporothrix bragantina</name>
    <dbReference type="NCBI Taxonomy" id="671064"/>
    <lineage>
        <taxon>Eukaryota</taxon>
        <taxon>Fungi</taxon>
        <taxon>Dikarya</taxon>
        <taxon>Ascomycota</taxon>
        <taxon>Pezizomycotina</taxon>
        <taxon>Sordariomycetes</taxon>
        <taxon>Sordariomycetidae</taxon>
        <taxon>Ophiostomatales</taxon>
        <taxon>Ophiostomataceae</taxon>
        <taxon>Sporothrix</taxon>
    </lineage>
</organism>
<feature type="region of interest" description="Disordered" evidence="1">
    <location>
        <begin position="1"/>
        <end position="34"/>
    </location>
</feature>
<accession>A0ABP0CV83</accession>
<sequence>MASFSILTGASPVSPEVNSGLSSSTSISSDSSSFSPASSLGTPYYDCEGSSFCGSLVHVKHCDEAVNNMNRGNRIYVSNSAALAGEGNCWANTDGDFGCKIYIQGRDESGNNCRITGDDMWWAYQDIRKQGNCGKCGSKHLGNGCIVSIDYESNCDNRSPGLDSLPPTVA</sequence>
<evidence type="ECO:0000313" key="2">
    <source>
        <dbReference type="EMBL" id="CAK7235811.1"/>
    </source>
</evidence>
<dbReference type="InterPro" id="IPR029167">
    <property type="entry name" value="Mug117"/>
</dbReference>
<evidence type="ECO:0000313" key="3">
    <source>
        <dbReference type="Proteomes" id="UP001642406"/>
    </source>
</evidence>
<protein>
    <submittedName>
        <fullName evidence="2">Uncharacterized protein</fullName>
    </submittedName>
</protein>
<evidence type="ECO:0000256" key="1">
    <source>
        <dbReference type="SAM" id="MobiDB-lite"/>
    </source>
</evidence>